<proteinExistence type="predicted"/>
<feature type="domain" description="Nucleotidyl transferase" evidence="3">
    <location>
        <begin position="38"/>
        <end position="255"/>
    </location>
</feature>
<name>A0AAE3NX12_9BACT</name>
<keyword evidence="5" id="KW-1185">Reference proteome</keyword>
<reference evidence="4" key="1">
    <citation type="submission" date="2023-03" db="EMBL/GenBank/DDBJ databases">
        <title>Stygiobacter electus gen. nov., sp. nov., facultatively anaerobic thermotolerant bacterium of the class Ignavibacteria from a well of Yessentuki mineral water deposit.</title>
        <authorList>
            <person name="Podosokorskaya O.A."/>
            <person name="Elcheninov A.G."/>
            <person name="Petrova N.F."/>
            <person name="Zavarzina D.G."/>
            <person name="Kublanov I.V."/>
            <person name="Merkel A.Y."/>
        </authorList>
    </citation>
    <scope>NUCLEOTIDE SEQUENCE</scope>
    <source>
        <strain evidence="4">09-Me</strain>
    </source>
</reference>
<dbReference type="EMBL" id="JARGDL010000014">
    <property type="protein sequence ID" value="MDF1612521.1"/>
    <property type="molecule type" value="Genomic_DNA"/>
</dbReference>
<dbReference type="GO" id="GO:0016779">
    <property type="term" value="F:nucleotidyltransferase activity"/>
    <property type="evidence" value="ECO:0007669"/>
    <property type="project" value="UniProtKB-KW"/>
</dbReference>
<organism evidence="4 5">
    <name type="scientific">Stygiobacter electus</name>
    <dbReference type="NCBI Taxonomy" id="3032292"/>
    <lineage>
        <taxon>Bacteria</taxon>
        <taxon>Pseudomonadati</taxon>
        <taxon>Ignavibacteriota</taxon>
        <taxon>Ignavibacteria</taxon>
        <taxon>Ignavibacteriales</taxon>
        <taxon>Melioribacteraceae</taxon>
        <taxon>Stygiobacter</taxon>
    </lineage>
</organism>
<sequence length="287" mass="33112">MINKLVILAGGVSSRMKKSLEQETQLKDQTLVDAKLKPKSMIRVGKNGRPFLDYLIINAKKSGINDITIVISEKDNSIKEYYDSIQEEHWIKEIKINYAYQKIPEGREQPLGTADALLEALLSREDWKGEKFLMTNSDNLYSQKAMKILITSQHKNALIDYDRNGFLFEKSRVSSFAVTLKDEENFLVDIIEKPNEEQVAKATSKNGFVGVSMNIFMFTYEMILPYLKITPFSQRNEKELPTAIKMMINENPKSLYCYPLSEHVPDLTSKDDIKIVQEYLEKEFDEN</sequence>
<dbReference type="RefSeq" id="WP_321536292.1">
    <property type="nucleotide sequence ID" value="NZ_JARGDL010000014.1"/>
</dbReference>
<dbReference type="InterPro" id="IPR005835">
    <property type="entry name" value="NTP_transferase_dom"/>
</dbReference>
<dbReference type="InterPro" id="IPR050065">
    <property type="entry name" value="GlmU-like"/>
</dbReference>
<dbReference type="Pfam" id="PF00483">
    <property type="entry name" value="NTP_transferase"/>
    <property type="match status" value="1"/>
</dbReference>
<dbReference type="Gene3D" id="3.90.550.10">
    <property type="entry name" value="Spore Coat Polysaccharide Biosynthesis Protein SpsA, Chain A"/>
    <property type="match status" value="1"/>
</dbReference>
<dbReference type="PANTHER" id="PTHR43584:SF8">
    <property type="entry name" value="N-ACETYLMURAMATE ALPHA-1-PHOSPHATE URIDYLYLTRANSFERASE"/>
    <property type="match status" value="1"/>
</dbReference>
<dbReference type="Proteomes" id="UP001221302">
    <property type="component" value="Unassembled WGS sequence"/>
</dbReference>
<gene>
    <name evidence="4" type="ORF">P0M35_10185</name>
</gene>
<evidence type="ECO:0000259" key="3">
    <source>
        <dbReference type="Pfam" id="PF00483"/>
    </source>
</evidence>
<dbReference type="SUPFAM" id="SSF53448">
    <property type="entry name" value="Nucleotide-diphospho-sugar transferases"/>
    <property type="match status" value="1"/>
</dbReference>
<evidence type="ECO:0000256" key="2">
    <source>
        <dbReference type="ARBA" id="ARBA00022695"/>
    </source>
</evidence>
<evidence type="ECO:0000313" key="4">
    <source>
        <dbReference type="EMBL" id="MDF1612521.1"/>
    </source>
</evidence>
<dbReference type="InterPro" id="IPR029044">
    <property type="entry name" value="Nucleotide-diphossugar_trans"/>
</dbReference>
<evidence type="ECO:0000256" key="1">
    <source>
        <dbReference type="ARBA" id="ARBA00022679"/>
    </source>
</evidence>
<keyword evidence="1" id="KW-0808">Transferase</keyword>
<protein>
    <submittedName>
        <fullName evidence="4">Sugar phosphate nucleotidyltransferase</fullName>
    </submittedName>
</protein>
<dbReference type="PANTHER" id="PTHR43584">
    <property type="entry name" value="NUCLEOTIDYL TRANSFERASE"/>
    <property type="match status" value="1"/>
</dbReference>
<evidence type="ECO:0000313" key="5">
    <source>
        <dbReference type="Proteomes" id="UP001221302"/>
    </source>
</evidence>
<keyword evidence="2" id="KW-0548">Nucleotidyltransferase</keyword>
<accession>A0AAE3NX12</accession>
<dbReference type="AlphaFoldDB" id="A0AAE3NX12"/>
<comment type="caution">
    <text evidence="4">The sequence shown here is derived from an EMBL/GenBank/DDBJ whole genome shotgun (WGS) entry which is preliminary data.</text>
</comment>